<dbReference type="EMBL" id="DAKRPA010000025">
    <property type="protein sequence ID" value="DBA02881.1"/>
    <property type="molecule type" value="Genomic_DNA"/>
</dbReference>
<evidence type="ECO:0000313" key="2">
    <source>
        <dbReference type="EMBL" id="DBA02881.1"/>
    </source>
</evidence>
<keyword evidence="1" id="KW-1133">Transmembrane helix</keyword>
<accession>A0AAV2Z9B1</accession>
<keyword evidence="1" id="KW-0472">Membrane</keyword>
<evidence type="ECO:0000256" key="1">
    <source>
        <dbReference type="SAM" id="Phobius"/>
    </source>
</evidence>
<gene>
    <name evidence="2" type="ORF">N0F65_005908</name>
</gene>
<evidence type="ECO:0000313" key="3">
    <source>
        <dbReference type="Proteomes" id="UP001146120"/>
    </source>
</evidence>
<keyword evidence="3" id="KW-1185">Reference proteome</keyword>
<sequence length="135" mass="14972">MAAINKVLNDLDNLSLAIKVMYKTMSEKITVSSVIQTSYEAGGLFPTLLGYALGAFATACFLCWSNRLVHFGFPLATFLFYLQCMREFDATAMQVLLTLGAGTAIGCTFVQIRSWQLAFAHIAREKQQQKSDKND</sequence>
<comment type="caution">
    <text evidence="2">The sequence shown here is derived from an EMBL/GenBank/DDBJ whole genome shotgun (WGS) entry which is preliminary data.</text>
</comment>
<feature type="transmembrane region" description="Helical" evidence="1">
    <location>
        <begin position="43"/>
        <end position="64"/>
    </location>
</feature>
<reference evidence="2" key="1">
    <citation type="submission" date="2022-11" db="EMBL/GenBank/DDBJ databases">
        <authorList>
            <person name="Morgan W.R."/>
            <person name="Tartar A."/>
        </authorList>
    </citation>
    <scope>NUCLEOTIDE SEQUENCE</scope>
    <source>
        <strain evidence="2">ARSEF 373</strain>
    </source>
</reference>
<dbReference type="Proteomes" id="UP001146120">
    <property type="component" value="Unassembled WGS sequence"/>
</dbReference>
<dbReference type="AlphaFoldDB" id="A0AAV2Z9B1"/>
<organism evidence="2 3">
    <name type="scientific">Lagenidium giganteum</name>
    <dbReference type="NCBI Taxonomy" id="4803"/>
    <lineage>
        <taxon>Eukaryota</taxon>
        <taxon>Sar</taxon>
        <taxon>Stramenopiles</taxon>
        <taxon>Oomycota</taxon>
        <taxon>Peronosporomycetes</taxon>
        <taxon>Pythiales</taxon>
        <taxon>Pythiaceae</taxon>
    </lineage>
</organism>
<protein>
    <submittedName>
        <fullName evidence="2">Uncharacterized protein</fullName>
    </submittedName>
</protein>
<reference evidence="2" key="2">
    <citation type="journal article" date="2023" name="Microbiol Resour">
        <title>Decontamination and Annotation of the Draft Genome Sequence of the Oomycete Lagenidium giganteum ARSEF 373.</title>
        <authorList>
            <person name="Morgan W.R."/>
            <person name="Tartar A."/>
        </authorList>
    </citation>
    <scope>NUCLEOTIDE SEQUENCE</scope>
    <source>
        <strain evidence="2">ARSEF 373</strain>
    </source>
</reference>
<proteinExistence type="predicted"/>
<keyword evidence="1" id="KW-0812">Transmembrane</keyword>
<name>A0AAV2Z9B1_9STRA</name>